<dbReference type="STRING" id="29524.SAMN02745171_00705"/>
<dbReference type="RefSeq" id="WP_078736652.1">
    <property type="nucleotide sequence ID" value="NZ_FUXE01000006.1"/>
</dbReference>
<dbReference type="AlphaFoldDB" id="A0A1T4MCJ3"/>
<organism evidence="2 3">
    <name type="scientific">Porphyromonas circumdentaria</name>
    <dbReference type="NCBI Taxonomy" id="29524"/>
    <lineage>
        <taxon>Bacteria</taxon>
        <taxon>Pseudomonadati</taxon>
        <taxon>Bacteroidota</taxon>
        <taxon>Bacteroidia</taxon>
        <taxon>Bacteroidales</taxon>
        <taxon>Porphyromonadaceae</taxon>
        <taxon>Porphyromonas</taxon>
    </lineage>
</organism>
<dbReference type="EMBL" id="FUXE01000006">
    <property type="protein sequence ID" value="SJZ64454.1"/>
    <property type="molecule type" value="Genomic_DNA"/>
</dbReference>
<feature type="domain" description="DUF7033" evidence="1">
    <location>
        <begin position="93"/>
        <end position="181"/>
    </location>
</feature>
<evidence type="ECO:0000313" key="3">
    <source>
        <dbReference type="Proteomes" id="UP000190121"/>
    </source>
</evidence>
<protein>
    <recommendedName>
        <fullName evidence="1">DUF7033 domain-containing protein</fullName>
    </recommendedName>
</protein>
<name>A0A1T4MCJ3_9PORP</name>
<proteinExistence type="predicted"/>
<evidence type="ECO:0000313" key="2">
    <source>
        <dbReference type="EMBL" id="SJZ64454.1"/>
    </source>
</evidence>
<accession>A0A1T4MCJ3</accession>
<dbReference type="OrthoDB" id="5573484at2"/>
<reference evidence="3" key="1">
    <citation type="submission" date="2017-02" db="EMBL/GenBank/DDBJ databases">
        <authorList>
            <person name="Varghese N."/>
            <person name="Submissions S."/>
        </authorList>
    </citation>
    <scope>NUCLEOTIDE SEQUENCE [LARGE SCALE GENOMIC DNA]</scope>
    <source>
        <strain evidence="3">ATCC 51356</strain>
    </source>
</reference>
<dbReference type="InterPro" id="IPR054297">
    <property type="entry name" value="DUF7033"/>
</dbReference>
<keyword evidence="3" id="KW-1185">Reference proteome</keyword>
<sequence length="457" mass="53708">MRTDKIVEYILSFLLREDPPVGVLSKLVGYTSNRSEWSNYKIVIIPSRFFEFGVYGTEEAYPELPLKEWKNTPILFGEPRVERCSETGVLLLRADIIASTYFLISRYEEMYKRFERDKYGRFLGQWSLPVKAGFIHRPVVEEYGDYLLSLLEEEGISVPKYEQKFSYIHLTHDIDEPYEYHGIRSFLRALLKEGKSLKKAYSLAFQPLLKDRFFTFDRFLEWNREVERRIPGKCSSIFFYKTQGKEIEDRPNYSLLRGVAHKVHCYAQKYGVEEEIHFPMECSKHPGRIITHVNRLKHDLRKSITKCRYHYLACREPEDFLFLSDAGIWEDFSMGYPDIAGFRLGTCRPVHFILPSTGIITNLLLHPLTVMDCSLDRPQYMGLNGEESLRYAHNLILQTARFGGEANLLFHNNLLAKEVHPFHSRLYRELLRTILRIEENKLKDLPLETIAPCPEEF</sequence>
<dbReference type="Proteomes" id="UP000190121">
    <property type="component" value="Unassembled WGS sequence"/>
</dbReference>
<gene>
    <name evidence="2" type="ORF">SAMN02745171_00705</name>
</gene>
<evidence type="ECO:0000259" key="1">
    <source>
        <dbReference type="Pfam" id="PF23019"/>
    </source>
</evidence>
<dbReference type="Pfam" id="PF23019">
    <property type="entry name" value="DUF7033"/>
    <property type="match status" value="1"/>
</dbReference>